<comment type="caution">
    <text evidence="2">The sequence shown here is derived from an EMBL/GenBank/DDBJ whole genome shotgun (WGS) entry which is preliminary data.</text>
</comment>
<gene>
    <name evidence="2" type="ORF">D9757_005003</name>
</gene>
<evidence type="ECO:0000256" key="1">
    <source>
        <dbReference type="SAM" id="MobiDB-lite"/>
    </source>
</evidence>
<feature type="region of interest" description="Disordered" evidence="1">
    <location>
        <begin position="465"/>
        <end position="489"/>
    </location>
</feature>
<dbReference type="EMBL" id="JAACJN010000024">
    <property type="protein sequence ID" value="KAF5389120.1"/>
    <property type="molecule type" value="Genomic_DNA"/>
</dbReference>
<organism evidence="2 3">
    <name type="scientific">Collybiopsis confluens</name>
    <dbReference type="NCBI Taxonomy" id="2823264"/>
    <lineage>
        <taxon>Eukaryota</taxon>
        <taxon>Fungi</taxon>
        <taxon>Dikarya</taxon>
        <taxon>Basidiomycota</taxon>
        <taxon>Agaricomycotina</taxon>
        <taxon>Agaricomycetes</taxon>
        <taxon>Agaricomycetidae</taxon>
        <taxon>Agaricales</taxon>
        <taxon>Marasmiineae</taxon>
        <taxon>Omphalotaceae</taxon>
        <taxon>Collybiopsis</taxon>
    </lineage>
</organism>
<feature type="compositionally biased region" description="Polar residues" evidence="1">
    <location>
        <begin position="807"/>
        <end position="820"/>
    </location>
</feature>
<reference evidence="2 3" key="1">
    <citation type="journal article" date="2020" name="ISME J.">
        <title>Uncovering the hidden diversity of litter-decomposition mechanisms in mushroom-forming fungi.</title>
        <authorList>
            <person name="Floudas D."/>
            <person name="Bentzer J."/>
            <person name="Ahren D."/>
            <person name="Johansson T."/>
            <person name="Persson P."/>
            <person name="Tunlid A."/>
        </authorList>
    </citation>
    <scope>NUCLEOTIDE SEQUENCE [LARGE SCALE GENOMIC DNA]</scope>
    <source>
        <strain evidence="2 3">CBS 406.79</strain>
    </source>
</reference>
<feature type="region of interest" description="Disordered" evidence="1">
    <location>
        <begin position="801"/>
        <end position="820"/>
    </location>
</feature>
<keyword evidence="3" id="KW-1185">Reference proteome</keyword>
<evidence type="ECO:0000313" key="3">
    <source>
        <dbReference type="Proteomes" id="UP000518752"/>
    </source>
</evidence>
<sequence length="1037" mass="114719">MTGTTTSCPTFPVELSEIIIDHLFDASKALAACSLVCSAWTARTRHLLFGTIDIDLNFPWRAKVLLGLLTHSNSTISGHVHSLKLGCGSDLMQDCGSPQNEEPMRLDAFLSAFTYLVEPSTVLGITRLHLSNVDFTAYPLGIQRRITTALSRFSNVARLSLDNTVLHDVRQLNVSVLHVFPALQALEAGVKFLKYADQSTTRMSTHEARSVLNGLQELEIHEAGMATLLAWIAADAPQMELPRKLSISKCTQEIIPGLSAALRAFSSSLKEMKISFLQTKQSDESSYPDTASFSLSDGPSFTALQTLHVDDIDLSPQIFPDGQSLGPVMEFMNGITCPALEIFSLSLRLTGDVDQEGSYVATEQQWFALCDILLDTRRFPALSRLEIWLALRTGMDCSVAKSWRYLRGMKECVNSKLCGDESSSLDKGIEKKVSDRIAVTFRIPERCKTTPLVRRQRRTKAEILAAKSSEVSSPPSNTESSAPISPNLAGTLSREQPVALIVSVRNSGTNILGEPLPAPPSSELPVEVLQELFETFRISHYNIHPLMSASDLTEKLRLNSWNTHFLSSQDRVLAHCIIAVATLLSTNPFVLRQGELNTGDFECFLHNAAPLKVPLVPDLRPYGIRREYLLRRLWAEAIWLANQEGITTNPSRENATSCWLLGHLSFMICGNGVSPHLSAYVYHVRFLAESGRLGDFNVISHHGHMMVDAMGALFSKKSIPFTLNEERLTTPVRPPGTLEQLICSIPQKAWSVSDVFLSIHASFAQTQPLNEPFLIKHFASLDLFRSFLSVEMEQVSTALQQLEPRSRTNPTPQVHSRSRSQLHYALPPSYHLRSIRQGFIAAWGSLVLAMYELLRDRVQAQSTFVAEAGSNTSHMNNVSDNISDSGSASAFVNPATAARDRDRLLMHYRHARNMAVGAAVEVGEALRDAPSAARLGHREMLARWAGLLMDMEVGTGIDEGGVYSYSSTIPRTQCFRALESFRDAIQLVGFSYADRTGIVEKINEYLASSFVDELWTHMVQVQSTAHVVEPWYSGAAI</sequence>
<evidence type="ECO:0000313" key="2">
    <source>
        <dbReference type="EMBL" id="KAF5389120.1"/>
    </source>
</evidence>
<dbReference type="Proteomes" id="UP000518752">
    <property type="component" value="Unassembled WGS sequence"/>
</dbReference>
<protein>
    <submittedName>
        <fullName evidence="2">Uncharacterized protein</fullName>
    </submittedName>
</protein>
<feature type="compositionally biased region" description="Polar residues" evidence="1">
    <location>
        <begin position="469"/>
        <end position="489"/>
    </location>
</feature>
<accession>A0A8H5MC72</accession>
<dbReference type="AlphaFoldDB" id="A0A8H5MC72"/>
<dbReference type="OrthoDB" id="2861608at2759"/>
<name>A0A8H5MC72_9AGAR</name>
<proteinExistence type="predicted"/>